<dbReference type="EMBL" id="MTKQ01000131">
    <property type="protein sequence ID" value="RWX47974.1"/>
    <property type="molecule type" value="Genomic_DNA"/>
</dbReference>
<dbReference type="Pfam" id="PF14437">
    <property type="entry name" value="MafB19-deam"/>
    <property type="match status" value="1"/>
</dbReference>
<comment type="cofactor">
    <cofactor evidence="8">
        <name>Zn(2+)</name>
        <dbReference type="ChEBI" id="CHEBI:29105"/>
    </cofactor>
    <text evidence="8">Binds 1 zinc ion per subunit.</text>
</comment>
<dbReference type="PROSITE" id="PS00903">
    <property type="entry name" value="CYT_DCMP_DEAMINASES_1"/>
    <property type="match status" value="1"/>
</dbReference>
<comment type="function">
    <text evidence="8">Catalyzes the deamination of adenosine to inosine at the wobble position 34 of tRNA(Arg2).</text>
</comment>
<name>A0A3S3RU14_9BACT</name>
<accession>A0A3S3RU14</accession>
<comment type="similarity">
    <text evidence="1">Belongs to the cytidine and deoxycytidylate deaminase family. ADAT2 subfamily.</text>
</comment>
<feature type="active site" description="Proton donor" evidence="8">
    <location>
        <position position="62"/>
    </location>
</feature>
<feature type="binding site" evidence="8">
    <location>
        <position position="93"/>
    </location>
    <ligand>
        <name>Zn(2+)</name>
        <dbReference type="ChEBI" id="CHEBI:29105"/>
        <note>catalytic</note>
    </ligand>
</feature>
<dbReference type="PANTHER" id="PTHR11079">
    <property type="entry name" value="CYTOSINE DEAMINASE FAMILY MEMBER"/>
    <property type="match status" value="1"/>
</dbReference>
<dbReference type="PROSITE" id="PS51747">
    <property type="entry name" value="CYT_DCMP_DEAMINASES_2"/>
    <property type="match status" value="1"/>
</dbReference>
<evidence type="ECO:0000256" key="1">
    <source>
        <dbReference type="ARBA" id="ARBA00010669"/>
    </source>
</evidence>
<dbReference type="PANTHER" id="PTHR11079:SF179">
    <property type="entry name" value="TRNA(ADENINE(34)) DEAMINASE, CHLOROPLASTIC"/>
    <property type="match status" value="1"/>
</dbReference>
<gene>
    <name evidence="8" type="primary">tadA</name>
    <name evidence="10" type="ORF">VT99_11313</name>
</gene>
<evidence type="ECO:0000256" key="2">
    <source>
        <dbReference type="ARBA" id="ARBA00011738"/>
    </source>
</evidence>
<evidence type="ECO:0000256" key="4">
    <source>
        <dbReference type="ARBA" id="ARBA00022723"/>
    </source>
</evidence>
<evidence type="ECO:0000256" key="5">
    <source>
        <dbReference type="ARBA" id="ARBA00022801"/>
    </source>
</evidence>
<dbReference type="Gene3D" id="3.40.140.10">
    <property type="entry name" value="Cytidine Deaminase, domain 2"/>
    <property type="match status" value="1"/>
</dbReference>
<keyword evidence="6 8" id="KW-0862">Zinc</keyword>
<organism evidence="10 11">
    <name type="scientific">Candidatus Electrothrix marina</name>
    <dbReference type="NCBI Taxonomy" id="1859130"/>
    <lineage>
        <taxon>Bacteria</taxon>
        <taxon>Pseudomonadati</taxon>
        <taxon>Thermodesulfobacteriota</taxon>
        <taxon>Desulfobulbia</taxon>
        <taxon>Desulfobulbales</taxon>
        <taxon>Desulfobulbaceae</taxon>
        <taxon>Candidatus Electrothrix</taxon>
    </lineage>
</organism>
<dbReference type="InterPro" id="IPR016193">
    <property type="entry name" value="Cytidine_deaminase-like"/>
</dbReference>
<dbReference type="InterPro" id="IPR002125">
    <property type="entry name" value="CMP_dCMP_dom"/>
</dbReference>
<evidence type="ECO:0000256" key="8">
    <source>
        <dbReference type="HAMAP-Rule" id="MF_00972"/>
    </source>
</evidence>
<comment type="subunit">
    <text evidence="2 8">Homodimer.</text>
</comment>
<evidence type="ECO:0000313" key="10">
    <source>
        <dbReference type="EMBL" id="RWX47974.1"/>
    </source>
</evidence>
<dbReference type="InterPro" id="IPR058535">
    <property type="entry name" value="MafB19-deam"/>
</dbReference>
<dbReference type="SUPFAM" id="SSF53927">
    <property type="entry name" value="Cytidine deaminase-like"/>
    <property type="match status" value="1"/>
</dbReference>
<dbReference type="FunFam" id="3.40.140.10:FF:000005">
    <property type="entry name" value="tRNA-specific adenosine deaminase"/>
    <property type="match status" value="1"/>
</dbReference>
<dbReference type="GO" id="GO:0052717">
    <property type="term" value="F:tRNA-specific adenosine-34 deaminase activity"/>
    <property type="evidence" value="ECO:0007669"/>
    <property type="project" value="UniProtKB-UniRule"/>
</dbReference>
<evidence type="ECO:0000313" key="11">
    <source>
        <dbReference type="Proteomes" id="UP000286862"/>
    </source>
</evidence>
<dbReference type="GO" id="GO:0002100">
    <property type="term" value="P:tRNA wobble adenosine to inosine editing"/>
    <property type="evidence" value="ECO:0007669"/>
    <property type="project" value="UniProtKB-UniRule"/>
</dbReference>
<dbReference type="GO" id="GO:0008270">
    <property type="term" value="F:zinc ion binding"/>
    <property type="evidence" value="ECO:0007669"/>
    <property type="project" value="UniProtKB-UniRule"/>
</dbReference>
<dbReference type="Proteomes" id="UP000286862">
    <property type="component" value="Unassembled WGS sequence"/>
</dbReference>
<comment type="catalytic activity">
    <reaction evidence="7 8">
        <text>adenosine(34) in tRNA + H2O + H(+) = inosine(34) in tRNA + NH4(+)</text>
        <dbReference type="Rhea" id="RHEA:43168"/>
        <dbReference type="Rhea" id="RHEA-COMP:10373"/>
        <dbReference type="Rhea" id="RHEA-COMP:10374"/>
        <dbReference type="ChEBI" id="CHEBI:15377"/>
        <dbReference type="ChEBI" id="CHEBI:15378"/>
        <dbReference type="ChEBI" id="CHEBI:28938"/>
        <dbReference type="ChEBI" id="CHEBI:74411"/>
        <dbReference type="ChEBI" id="CHEBI:82852"/>
        <dbReference type="EC" id="3.5.4.33"/>
    </reaction>
</comment>
<dbReference type="EC" id="3.5.4.33" evidence="8"/>
<dbReference type="InterPro" id="IPR028883">
    <property type="entry name" value="tRNA_aden_deaminase"/>
</dbReference>
<keyword evidence="5 8" id="KW-0378">Hydrolase</keyword>
<dbReference type="CDD" id="cd01285">
    <property type="entry name" value="nucleoside_deaminase"/>
    <property type="match status" value="1"/>
</dbReference>
<evidence type="ECO:0000259" key="9">
    <source>
        <dbReference type="PROSITE" id="PS51747"/>
    </source>
</evidence>
<keyword evidence="3 8" id="KW-0819">tRNA processing</keyword>
<keyword evidence="4 8" id="KW-0479">Metal-binding</keyword>
<comment type="caution">
    <text evidence="10">The sequence shown here is derived from an EMBL/GenBank/DDBJ whole genome shotgun (WGS) entry which is preliminary data.</text>
</comment>
<dbReference type="AlphaFoldDB" id="A0A3S3RU14"/>
<dbReference type="NCBIfam" id="NF008113">
    <property type="entry name" value="PRK10860.1"/>
    <property type="match status" value="1"/>
</dbReference>
<evidence type="ECO:0000256" key="3">
    <source>
        <dbReference type="ARBA" id="ARBA00022694"/>
    </source>
</evidence>
<dbReference type="InterPro" id="IPR016192">
    <property type="entry name" value="APOBEC/CMP_deaminase_Zn-bd"/>
</dbReference>
<feature type="domain" description="CMP/dCMP-type deaminase" evidence="9">
    <location>
        <begin position="8"/>
        <end position="136"/>
    </location>
</feature>
<reference evidence="10 11" key="1">
    <citation type="submission" date="2017-01" db="EMBL/GenBank/DDBJ databases">
        <title>The cable genome- insights into the physiology and evolution of filamentous bacteria capable of sulfide oxidation via long distance electron transfer.</title>
        <authorList>
            <person name="Schreiber L."/>
            <person name="Bjerg J.T."/>
            <person name="Boggild A."/>
            <person name="Van De Vossenberg J."/>
            <person name="Meysman F."/>
            <person name="Nielsen L.P."/>
            <person name="Schramm A."/>
            <person name="Kjeldsen K.U."/>
        </authorList>
    </citation>
    <scope>NUCLEOTIDE SEQUENCE [LARGE SCALE GENOMIC DNA]</scope>
    <source>
        <strain evidence="10">A2</strain>
    </source>
</reference>
<feature type="binding site" evidence="8">
    <location>
        <position position="60"/>
    </location>
    <ligand>
        <name>Zn(2+)</name>
        <dbReference type="ChEBI" id="CHEBI:29105"/>
        <note>catalytic</note>
    </ligand>
</feature>
<protein>
    <recommendedName>
        <fullName evidence="8">tRNA-specific adenosine deaminase</fullName>
        <ecNumber evidence="8">3.5.4.33</ecNumber>
    </recommendedName>
</protein>
<dbReference type="HAMAP" id="MF_00972">
    <property type="entry name" value="tRNA_aden_deaminase"/>
    <property type="match status" value="1"/>
</dbReference>
<evidence type="ECO:0000256" key="6">
    <source>
        <dbReference type="ARBA" id="ARBA00022833"/>
    </source>
</evidence>
<evidence type="ECO:0000256" key="7">
    <source>
        <dbReference type="ARBA" id="ARBA00048045"/>
    </source>
</evidence>
<proteinExistence type="inferred from homology"/>
<feature type="binding site" evidence="8">
    <location>
        <position position="90"/>
    </location>
    <ligand>
        <name>Zn(2+)</name>
        <dbReference type="ChEBI" id="CHEBI:29105"/>
        <note>catalytic</note>
    </ligand>
</feature>
<sequence length="159" mass="17213">MDRGGQDARDFYFMGKAIELAVGAAVIDEVPVGAVLVDRDHTIVAGAGNNCIQAHDPTGHAEIHTLRAAAEKMKNYRLPETTIYVTLEPCPMCAAAMIQARVERVVFGATDPKGGGLQSLYSIGNDGKLNHSFAVVGGVRAEECAALLKDFFRRRRKKR</sequence>